<reference evidence="3 4" key="1">
    <citation type="submission" date="2020-08" db="EMBL/GenBank/DDBJ databases">
        <title>Genomic Encyclopedia of Type Strains, Phase IV (KMG-IV): sequencing the most valuable type-strain genomes for metagenomic binning, comparative biology and taxonomic classification.</title>
        <authorList>
            <person name="Goeker M."/>
        </authorList>
    </citation>
    <scope>NUCLEOTIDE SEQUENCE [LARGE SCALE GENOMIC DNA]</scope>
    <source>
        <strain evidence="3 4">DSM 29568</strain>
    </source>
</reference>
<dbReference type="PANTHER" id="PTHR41339:SF1">
    <property type="entry name" value="SECRETED PROTEIN"/>
    <property type="match status" value="1"/>
</dbReference>
<evidence type="ECO:0000256" key="1">
    <source>
        <dbReference type="SAM" id="MobiDB-lite"/>
    </source>
</evidence>
<dbReference type="EMBL" id="JACIFO010000006">
    <property type="protein sequence ID" value="MBB4119434.1"/>
    <property type="molecule type" value="Genomic_DNA"/>
</dbReference>
<feature type="region of interest" description="Disordered" evidence="1">
    <location>
        <begin position="354"/>
        <end position="374"/>
    </location>
</feature>
<dbReference type="Proteomes" id="UP000553034">
    <property type="component" value="Unassembled WGS sequence"/>
</dbReference>
<accession>A0A840EZI3</accession>
<keyword evidence="2" id="KW-0732">Signal</keyword>
<gene>
    <name evidence="3" type="ORF">GGR32_001732</name>
</gene>
<dbReference type="AlphaFoldDB" id="A0A840EZI3"/>
<evidence type="ECO:0000313" key="3">
    <source>
        <dbReference type="EMBL" id="MBB4119434.1"/>
    </source>
</evidence>
<dbReference type="RefSeq" id="WP_183477782.1">
    <property type="nucleotide sequence ID" value="NZ_JACIFO010000006.1"/>
</dbReference>
<dbReference type="InterPro" id="IPR011050">
    <property type="entry name" value="Pectin_lyase_fold/virulence"/>
</dbReference>
<dbReference type="PANTHER" id="PTHR41339">
    <property type="entry name" value="LIPL48"/>
    <property type="match status" value="1"/>
</dbReference>
<protein>
    <recommendedName>
        <fullName evidence="5">Multidrug transporter</fullName>
    </recommendedName>
</protein>
<comment type="caution">
    <text evidence="3">The sequence shown here is derived from an EMBL/GenBank/DDBJ whole genome shotgun (WGS) entry which is preliminary data.</text>
</comment>
<proteinExistence type="predicted"/>
<name>A0A840EZI3_9FLAO</name>
<dbReference type="SUPFAM" id="SSF51126">
    <property type="entry name" value="Pectin lyase-like"/>
    <property type="match status" value="1"/>
</dbReference>
<dbReference type="PROSITE" id="PS51257">
    <property type="entry name" value="PROKAR_LIPOPROTEIN"/>
    <property type="match status" value="1"/>
</dbReference>
<evidence type="ECO:0008006" key="5">
    <source>
        <dbReference type="Google" id="ProtNLM"/>
    </source>
</evidence>
<feature type="signal peptide" evidence="2">
    <location>
        <begin position="1"/>
        <end position="21"/>
    </location>
</feature>
<sequence>MKKFVLSIFAASALIFASCSSDDDKNNDKEPIVEVNPDNFTLTIKDGQHVKLINTLEYNLTGPVIVEEGGKLTIPAGTVIKASGGTSAYIAVAQKAEIFINGEANNPVVMTSASANPAPGDWGGLVVCGQAPTNKGATAQAEVSDLTYGGTNVNDNSGVIKYLRVEYTGAEFNGAKQFNGVSFFGVGNGTKVEYIQSYNGKDDGIEFFGGTVNGKYLVSTGSGDDSIDFADGWAGTGEYWYIKDGAKAGIEGSNNGDDFALTPLTNATLKNISIVGGGSEGGLYIKEGGGKWNASNIYVDGFEVGVHLKGAEDDPQSNQQVANGDITFNNIQFVGVDTKTDYIGDLPENFLQEGTNTGAGNGAELPDWAQGWTK</sequence>
<evidence type="ECO:0000313" key="4">
    <source>
        <dbReference type="Proteomes" id="UP000553034"/>
    </source>
</evidence>
<evidence type="ECO:0000256" key="2">
    <source>
        <dbReference type="SAM" id="SignalP"/>
    </source>
</evidence>
<keyword evidence="4" id="KW-1185">Reference proteome</keyword>
<feature type="chain" id="PRO_5032360327" description="Multidrug transporter" evidence="2">
    <location>
        <begin position="22"/>
        <end position="374"/>
    </location>
</feature>
<organism evidence="3 4">
    <name type="scientific">Mesonia hippocampi</name>
    <dbReference type="NCBI Taxonomy" id="1628250"/>
    <lineage>
        <taxon>Bacteria</taxon>
        <taxon>Pseudomonadati</taxon>
        <taxon>Bacteroidota</taxon>
        <taxon>Flavobacteriia</taxon>
        <taxon>Flavobacteriales</taxon>
        <taxon>Flavobacteriaceae</taxon>
        <taxon>Mesonia</taxon>
    </lineage>
</organism>